<dbReference type="GO" id="GO:0008173">
    <property type="term" value="F:RNA methyltransferase activity"/>
    <property type="evidence" value="ECO:0007669"/>
    <property type="project" value="TreeGrafter"/>
</dbReference>
<dbReference type="SUPFAM" id="SSF53335">
    <property type="entry name" value="S-adenosyl-L-methionine-dependent methyltransferases"/>
    <property type="match status" value="1"/>
</dbReference>
<comment type="caution">
    <text evidence="2">The sequence shown here is derived from an EMBL/GenBank/DDBJ whole genome shotgun (WGS) entry which is preliminary data.</text>
</comment>
<evidence type="ECO:0000256" key="1">
    <source>
        <dbReference type="PROSITE-ProRule" id="PRU00489"/>
    </source>
</evidence>
<name>A0A8J7NQW3_ATRSP</name>
<dbReference type="GO" id="GO:0003676">
    <property type="term" value="F:nucleic acid binding"/>
    <property type="evidence" value="ECO:0007669"/>
    <property type="project" value="InterPro"/>
</dbReference>
<dbReference type="GO" id="GO:0032259">
    <property type="term" value="P:methylation"/>
    <property type="evidence" value="ECO:0007669"/>
    <property type="project" value="InterPro"/>
</dbReference>
<dbReference type="Proteomes" id="UP000736164">
    <property type="component" value="Unassembled WGS sequence"/>
</dbReference>
<gene>
    <name evidence="2" type="primary">Mettl4</name>
    <name evidence="2" type="ORF">GTO95_0005625</name>
</gene>
<dbReference type="Pfam" id="PF05063">
    <property type="entry name" value="MT-A70"/>
    <property type="match status" value="1"/>
</dbReference>
<dbReference type="GO" id="GO:0009007">
    <property type="term" value="F:site-specific DNA-methyltransferase (adenine-specific) activity"/>
    <property type="evidence" value="ECO:0007669"/>
    <property type="project" value="TreeGrafter"/>
</dbReference>
<protein>
    <submittedName>
        <fullName evidence="2">METL4 protein</fullName>
    </submittedName>
</protein>
<feature type="non-terminal residue" evidence="2">
    <location>
        <position position="1"/>
    </location>
</feature>
<reference evidence="2" key="1">
    <citation type="journal article" date="2021" name="Cell">
        <title>Tracing the genetic footprints of vertebrate landing in non-teleost ray-finned fishes.</title>
        <authorList>
            <person name="Bi X."/>
            <person name="Wang K."/>
            <person name="Yang L."/>
            <person name="Pan H."/>
            <person name="Jiang H."/>
            <person name="Wei Q."/>
            <person name="Fang M."/>
            <person name="Yu H."/>
            <person name="Zhu C."/>
            <person name="Cai Y."/>
            <person name="He Y."/>
            <person name="Gan X."/>
            <person name="Zeng H."/>
            <person name="Yu D."/>
            <person name="Zhu Y."/>
            <person name="Jiang H."/>
            <person name="Qiu Q."/>
            <person name="Yang H."/>
            <person name="Zhang Y.E."/>
            <person name="Wang W."/>
            <person name="Zhu M."/>
            <person name="He S."/>
            <person name="Zhang G."/>
        </authorList>
    </citation>
    <scope>NUCLEOTIDE SEQUENCE</scope>
    <source>
        <strain evidence="2">Allg_001</strain>
    </source>
</reference>
<dbReference type="PANTHER" id="PTHR12829:SF4">
    <property type="entry name" value="N(6)-ADENINE-SPECIFIC METHYLTRANSFERASE METTL4"/>
    <property type="match status" value="1"/>
</dbReference>
<dbReference type="EMBL" id="JAAWVO010023116">
    <property type="protein sequence ID" value="MBN3315661.1"/>
    <property type="molecule type" value="Genomic_DNA"/>
</dbReference>
<dbReference type="GO" id="GO:0005829">
    <property type="term" value="C:cytosol"/>
    <property type="evidence" value="ECO:0007669"/>
    <property type="project" value="TreeGrafter"/>
</dbReference>
<feature type="non-terminal residue" evidence="2">
    <location>
        <position position="441"/>
    </location>
</feature>
<accession>A0A8J7NQW3</accession>
<keyword evidence="3" id="KW-1185">Reference proteome</keyword>
<dbReference type="PANTHER" id="PTHR12829">
    <property type="entry name" value="N6-ADENOSINE-METHYLTRANSFERASE"/>
    <property type="match status" value="1"/>
</dbReference>
<organism evidence="2 3">
    <name type="scientific">Atractosteus spatula</name>
    <name type="common">Alligator gar</name>
    <name type="synonym">Lepisosteus spatula</name>
    <dbReference type="NCBI Taxonomy" id="7917"/>
    <lineage>
        <taxon>Eukaryota</taxon>
        <taxon>Metazoa</taxon>
        <taxon>Chordata</taxon>
        <taxon>Craniata</taxon>
        <taxon>Vertebrata</taxon>
        <taxon>Euteleostomi</taxon>
        <taxon>Actinopterygii</taxon>
        <taxon>Neopterygii</taxon>
        <taxon>Holostei</taxon>
        <taxon>Semionotiformes</taxon>
        <taxon>Lepisosteidae</taxon>
        <taxon>Atractosteus</taxon>
    </lineage>
</organism>
<comment type="similarity">
    <text evidence="1">Belongs to the MT-A70-like family.</text>
</comment>
<dbReference type="InterPro" id="IPR002052">
    <property type="entry name" value="DNA_methylase_N6_adenine_CS"/>
</dbReference>
<dbReference type="GO" id="GO:0005634">
    <property type="term" value="C:nucleus"/>
    <property type="evidence" value="ECO:0007669"/>
    <property type="project" value="TreeGrafter"/>
</dbReference>
<sequence length="441" mass="50337">MSVVLKNTKGWLLDQYSYINKSFQHCLSFISPQQKRNLRCRFKREYFEIVKPHILSKSPTNSDCLALGGAETVAQEERKITANSQKLSDEELPSITTKKRKRKHKELNQGESDMQVYHEKVRKVILEGSRALLDEGFTCGYLYSDKGNEGSESVSHQSAGSRLADLCEMAKELPFATEDEEASVQTISEGANSTEHLDLFTRVTENNMDCSRLVTLMGEQYLLPPRCSFLLSDMSKMQPLLNYQKYDVIVLDPPWENKSVKRSKRYSFLPASQLKRIPVPGLSAPGCLVITWVTNRQKHLRFIREELYPHWSVEVLAEWLWVKITNSGEYVFPLDSPHKKPYEILVLGRYSGGKDSSLRSSEKQEIPVLDQKLIVSVPSTLHSHKPSLADVLKEHVGPAAKCLELFARNLQPGWTSWGNEVLKFQHLSYFNVEETDPDILT</sequence>
<dbReference type="PROSITE" id="PS51143">
    <property type="entry name" value="MT_A70"/>
    <property type="match status" value="1"/>
</dbReference>
<dbReference type="AlphaFoldDB" id="A0A8J7NQW3"/>
<proteinExistence type="inferred from homology"/>
<dbReference type="InterPro" id="IPR007757">
    <property type="entry name" value="MT-A70-like"/>
</dbReference>
<evidence type="ECO:0000313" key="3">
    <source>
        <dbReference type="Proteomes" id="UP000736164"/>
    </source>
</evidence>
<evidence type="ECO:0000313" key="2">
    <source>
        <dbReference type="EMBL" id="MBN3315661.1"/>
    </source>
</evidence>
<dbReference type="PROSITE" id="PS00092">
    <property type="entry name" value="N6_MTASE"/>
    <property type="match status" value="1"/>
</dbReference>
<dbReference type="InterPro" id="IPR029063">
    <property type="entry name" value="SAM-dependent_MTases_sf"/>
</dbReference>